<feature type="region of interest" description="Disordered" evidence="1">
    <location>
        <begin position="1"/>
        <end position="21"/>
    </location>
</feature>
<dbReference type="EMBL" id="SRLO01000184">
    <property type="protein sequence ID" value="TNN68817.1"/>
    <property type="molecule type" value="Genomic_DNA"/>
</dbReference>
<gene>
    <name evidence="2" type="ORF">EYF80_021005</name>
</gene>
<evidence type="ECO:0000256" key="1">
    <source>
        <dbReference type="SAM" id="MobiDB-lite"/>
    </source>
</evidence>
<dbReference type="Proteomes" id="UP000314294">
    <property type="component" value="Unassembled WGS sequence"/>
</dbReference>
<protein>
    <submittedName>
        <fullName evidence="2">Uncharacterized protein</fullName>
    </submittedName>
</protein>
<sequence>MVSGDEQRDTGPQMARGVSRRMASTLAEVRPFLYCLCGRCSNVFSRLSSAPLHVYERFRSSTFNLPSCPQAVNKPPRLSAEGAVGASGGHVCDLGAERSGVGGQTR</sequence>
<reference evidence="2 3" key="1">
    <citation type="submission" date="2019-03" db="EMBL/GenBank/DDBJ databases">
        <title>First draft genome of Liparis tanakae, snailfish: a comprehensive survey of snailfish specific genes.</title>
        <authorList>
            <person name="Kim W."/>
            <person name="Song I."/>
            <person name="Jeong J.-H."/>
            <person name="Kim D."/>
            <person name="Kim S."/>
            <person name="Ryu S."/>
            <person name="Song J.Y."/>
            <person name="Lee S.K."/>
        </authorList>
    </citation>
    <scope>NUCLEOTIDE SEQUENCE [LARGE SCALE GENOMIC DNA]</scope>
    <source>
        <tissue evidence="2">Muscle</tissue>
    </source>
</reference>
<evidence type="ECO:0000313" key="2">
    <source>
        <dbReference type="EMBL" id="TNN68817.1"/>
    </source>
</evidence>
<proteinExistence type="predicted"/>
<accession>A0A4Z2HSY0</accession>
<dbReference type="AlphaFoldDB" id="A0A4Z2HSY0"/>
<organism evidence="2 3">
    <name type="scientific">Liparis tanakae</name>
    <name type="common">Tanaka's snailfish</name>
    <dbReference type="NCBI Taxonomy" id="230148"/>
    <lineage>
        <taxon>Eukaryota</taxon>
        <taxon>Metazoa</taxon>
        <taxon>Chordata</taxon>
        <taxon>Craniata</taxon>
        <taxon>Vertebrata</taxon>
        <taxon>Euteleostomi</taxon>
        <taxon>Actinopterygii</taxon>
        <taxon>Neopterygii</taxon>
        <taxon>Teleostei</taxon>
        <taxon>Neoteleostei</taxon>
        <taxon>Acanthomorphata</taxon>
        <taxon>Eupercaria</taxon>
        <taxon>Perciformes</taxon>
        <taxon>Cottioidei</taxon>
        <taxon>Cottales</taxon>
        <taxon>Liparidae</taxon>
        <taxon>Liparis</taxon>
    </lineage>
</organism>
<name>A0A4Z2HSY0_9TELE</name>
<evidence type="ECO:0000313" key="3">
    <source>
        <dbReference type="Proteomes" id="UP000314294"/>
    </source>
</evidence>
<keyword evidence="3" id="KW-1185">Reference proteome</keyword>
<comment type="caution">
    <text evidence="2">The sequence shown here is derived from an EMBL/GenBank/DDBJ whole genome shotgun (WGS) entry which is preliminary data.</text>
</comment>